<sequence length="875" mass="93485">MDVLSSMGSQPWPHISSQLGQNPPLVPIPQYTPGVPHPLGLFGIPPASNDLALDQISVSSVDSPSITAHPRVVSRQDDGFDIPIGTACYADDCARGVTGTARHLLASTIRMADCSSFLNLISIASPTVTVRSTITVMPTPSDSLLHLDVIRDYPRPETWVTRYLWRHSHKPKPGPTPIIGGDIERLLPIILSDYDPPNLDPGNSPIIQSDYDLPNLDPGHSPIIQSDYDPPPENLHPEHSSIINPPVPLPTVPTARPLTEKQRQAQIAAILQALKLQAQASASSSSLLSPRDTELLPADVRNPLYHQRMPTPQTSHALSSPSRVPDSVIPSASLHGLLARQLDDQLTVDGALIWPFSSEDAHLTTALPPVPSGLLPLPSAESDISVDLEPIPTESLPLANTGSEPITTLPAAPTYVSDYCPNAARYSSACSCWGAILASASSALGGLDVPNPFFPTVTYVETYTETGVPTETPKDTSTEASTDVPTETPSEATTEAPAEAPAETPSEINIETVSVPSTDIQSPSPPTPSESIPPNVPFPPLQILPTAGTDVNTKVIPTLPPAILSPSPPIPTESIPPNVPFPPFQVLPPPSIQPQPQPQPQQQSSTTCPNPGTCNTYTILVHPGCGEFGTCVCGLSTAGHAVCVQNTRCNSRRCGADDECEAGKVCWVGSCCEDEEDEEAECGEGRKERKGRKGVVGEKRVPKGICAQPANVCINDTSPTRLFKKSDWIAYKAGRSLLSKKTDRMTRLRIARNPNQIHPTVPFPPLSLPLPSLPSLPLSLTNSTTPLSPPSPLFNSTTPNNATREREEQNRMILLAQEAEQERRENLDAVDLLLEDAVCTGVYCPNPGPEDGFDLGEGEGEEVVEVVEKEEGVAI</sequence>
<gene>
    <name evidence="3" type="ORF">K402DRAFT_452100</name>
</gene>
<feature type="compositionally biased region" description="Low complexity" evidence="2">
    <location>
        <begin position="485"/>
        <end position="507"/>
    </location>
</feature>
<reference evidence="3" key="1">
    <citation type="journal article" date="2020" name="Stud. Mycol.">
        <title>101 Dothideomycetes genomes: a test case for predicting lifestyles and emergence of pathogens.</title>
        <authorList>
            <person name="Haridas S."/>
            <person name="Albert R."/>
            <person name="Binder M."/>
            <person name="Bloem J."/>
            <person name="Labutti K."/>
            <person name="Salamov A."/>
            <person name="Andreopoulos B."/>
            <person name="Baker S."/>
            <person name="Barry K."/>
            <person name="Bills G."/>
            <person name="Bluhm B."/>
            <person name="Cannon C."/>
            <person name="Castanera R."/>
            <person name="Culley D."/>
            <person name="Daum C."/>
            <person name="Ezra D."/>
            <person name="Gonzalez J."/>
            <person name="Henrissat B."/>
            <person name="Kuo A."/>
            <person name="Liang C."/>
            <person name="Lipzen A."/>
            <person name="Lutzoni F."/>
            <person name="Magnuson J."/>
            <person name="Mondo S."/>
            <person name="Nolan M."/>
            <person name="Ohm R."/>
            <person name="Pangilinan J."/>
            <person name="Park H.-J."/>
            <person name="Ramirez L."/>
            <person name="Alfaro M."/>
            <person name="Sun H."/>
            <person name="Tritt A."/>
            <person name="Yoshinaga Y."/>
            <person name="Zwiers L.-H."/>
            <person name="Turgeon B."/>
            <person name="Goodwin S."/>
            <person name="Spatafora J."/>
            <person name="Crous P."/>
            <person name="Grigoriev I."/>
        </authorList>
    </citation>
    <scope>NUCLEOTIDE SEQUENCE</scope>
    <source>
        <strain evidence="3">CBS 113979</strain>
    </source>
</reference>
<organism evidence="3 4">
    <name type="scientific">Aulographum hederae CBS 113979</name>
    <dbReference type="NCBI Taxonomy" id="1176131"/>
    <lineage>
        <taxon>Eukaryota</taxon>
        <taxon>Fungi</taxon>
        <taxon>Dikarya</taxon>
        <taxon>Ascomycota</taxon>
        <taxon>Pezizomycotina</taxon>
        <taxon>Dothideomycetes</taxon>
        <taxon>Pleosporomycetidae</taxon>
        <taxon>Aulographales</taxon>
        <taxon>Aulographaceae</taxon>
    </lineage>
</organism>
<evidence type="ECO:0000313" key="4">
    <source>
        <dbReference type="Proteomes" id="UP000800041"/>
    </source>
</evidence>
<evidence type="ECO:0000256" key="1">
    <source>
        <dbReference type="SAM" id="Coils"/>
    </source>
</evidence>
<evidence type="ECO:0000313" key="3">
    <source>
        <dbReference type="EMBL" id="KAF1989369.1"/>
    </source>
</evidence>
<name>A0A6G1H8M9_9PEZI</name>
<feature type="compositionally biased region" description="Pro residues" evidence="2">
    <location>
        <begin position="577"/>
        <end position="599"/>
    </location>
</feature>
<dbReference type="EMBL" id="ML977145">
    <property type="protein sequence ID" value="KAF1989369.1"/>
    <property type="molecule type" value="Genomic_DNA"/>
</dbReference>
<feature type="region of interest" description="Disordered" evidence="2">
    <location>
        <begin position="1"/>
        <end position="26"/>
    </location>
</feature>
<feature type="coiled-coil region" evidence="1">
    <location>
        <begin position="805"/>
        <end position="836"/>
    </location>
</feature>
<keyword evidence="4" id="KW-1185">Reference proteome</keyword>
<accession>A0A6G1H8M9</accession>
<feature type="region of interest" description="Disordered" evidence="2">
    <location>
        <begin position="782"/>
        <end position="805"/>
    </location>
</feature>
<feature type="region of interest" description="Disordered" evidence="2">
    <location>
        <begin position="567"/>
        <end position="608"/>
    </location>
</feature>
<dbReference type="AlphaFoldDB" id="A0A6G1H8M9"/>
<feature type="region of interest" description="Disordered" evidence="2">
    <location>
        <begin position="465"/>
        <end position="545"/>
    </location>
</feature>
<proteinExistence type="predicted"/>
<evidence type="ECO:0000256" key="2">
    <source>
        <dbReference type="SAM" id="MobiDB-lite"/>
    </source>
</evidence>
<feature type="compositionally biased region" description="Polar residues" evidence="2">
    <location>
        <begin position="509"/>
        <end position="521"/>
    </location>
</feature>
<dbReference type="Proteomes" id="UP000800041">
    <property type="component" value="Unassembled WGS sequence"/>
</dbReference>
<protein>
    <submittedName>
        <fullName evidence="3">Uncharacterized protein</fullName>
    </submittedName>
</protein>
<keyword evidence="1" id="KW-0175">Coiled coil</keyword>